<dbReference type="AlphaFoldDB" id="A0A0F9SJR7"/>
<proteinExistence type="predicted"/>
<name>A0A0F9SJR7_9ZZZZ</name>
<dbReference type="SUPFAM" id="SSF140376">
    <property type="entry name" value="ChaB-like"/>
    <property type="match status" value="1"/>
</dbReference>
<protein>
    <submittedName>
        <fullName evidence="1">Uncharacterized protein</fullName>
    </submittedName>
</protein>
<gene>
    <name evidence="1" type="ORF">LCGC14_0443860</name>
</gene>
<evidence type="ECO:0000313" key="1">
    <source>
        <dbReference type="EMBL" id="KKN69210.1"/>
    </source>
</evidence>
<dbReference type="EMBL" id="LAZR01000431">
    <property type="protein sequence ID" value="KKN69210.1"/>
    <property type="molecule type" value="Genomic_DNA"/>
</dbReference>
<accession>A0A0F9SJR7</accession>
<sequence length="51" mass="5628">MPFSGPGDPSLPTHVKRLSAKRRRQWVAVWNSTFDREGDEGRAFAAANSAV</sequence>
<dbReference type="InterPro" id="IPR037205">
    <property type="entry name" value="ChaB_sf"/>
</dbReference>
<comment type="caution">
    <text evidence="1">The sequence shown here is derived from an EMBL/GenBank/DDBJ whole genome shotgun (WGS) entry which is preliminary data.</text>
</comment>
<organism evidence="1">
    <name type="scientific">marine sediment metagenome</name>
    <dbReference type="NCBI Taxonomy" id="412755"/>
    <lineage>
        <taxon>unclassified sequences</taxon>
        <taxon>metagenomes</taxon>
        <taxon>ecological metagenomes</taxon>
    </lineage>
</organism>
<reference evidence="1" key="1">
    <citation type="journal article" date="2015" name="Nature">
        <title>Complex archaea that bridge the gap between prokaryotes and eukaryotes.</title>
        <authorList>
            <person name="Spang A."/>
            <person name="Saw J.H."/>
            <person name="Jorgensen S.L."/>
            <person name="Zaremba-Niedzwiedzka K."/>
            <person name="Martijn J."/>
            <person name="Lind A.E."/>
            <person name="van Eijk R."/>
            <person name="Schleper C."/>
            <person name="Guy L."/>
            <person name="Ettema T.J."/>
        </authorList>
    </citation>
    <scope>NUCLEOTIDE SEQUENCE</scope>
</reference>